<dbReference type="PANTHER" id="PTHR38011">
    <property type="entry name" value="DIHYDROFOLATE REDUCTASE FAMILY PROTEIN (AFU_ORTHOLOGUE AFUA_8G06820)"/>
    <property type="match status" value="1"/>
</dbReference>
<comment type="pathway">
    <text evidence="1">Cofactor biosynthesis; riboflavin biosynthesis.</text>
</comment>
<dbReference type="InterPro" id="IPR024072">
    <property type="entry name" value="DHFR-like_dom_sf"/>
</dbReference>
<keyword evidence="6" id="KW-1185">Reference proteome</keyword>
<evidence type="ECO:0000313" key="5">
    <source>
        <dbReference type="EMBL" id="MCW6509583.1"/>
    </source>
</evidence>
<dbReference type="Pfam" id="PF01872">
    <property type="entry name" value="RibD_C"/>
    <property type="match status" value="1"/>
</dbReference>
<keyword evidence="3" id="KW-0560">Oxidoreductase</keyword>
<dbReference type="GO" id="GO:0008703">
    <property type="term" value="F:5-amino-6-(5-phosphoribosylamino)uracil reductase activity"/>
    <property type="evidence" value="ECO:0007669"/>
    <property type="project" value="InterPro"/>
</dbReference>
<evidence type="ECO:0000256" key="2">
    <source>
        <dbReference type="ARBA" id="ARBA00022857"/>
    </source>
</evidence>
<dbReference type="InterPro" id="IPR050765">
    <property type="entry name" value="Riboflavin_Biosynth_HTPR"/>
</dbReference>
<name>A0AA41YYT1_9HYPH</name>
<protein>
    <submittedName>
        <fullName evidence="5">RibD family protein</fullName>
    </submittedName>
</protein>
<feature type="domain" description="Bacterial bifunctional deaminase-reductase C-terminal" evidence="4">
    <location>
        <begin position="9"/>
        <end position="223"/>
    </location>
</feature>
<evidence type="ECO:0000256" key="1">
    <source>
        <dbReference type="ARBA" id="ARBA00005104"/>
    </source>
</evidence>
<dbReference type="PANTHER" id="PTHR38011:SF7">
    <property type="entry name" value="2,5-DIAMINO-6-RIBOSYLAMINO-4(3H)-PYRIMIDINONE 5'-PHOSPHATE REDUCTASE"/>
    <property type="match status" value="1"/>
</dbReference>
<dbReference type="SUPFAM" id="SSF53597">
    <property type="entry name" value="Dihydrofolate reductase-like"/>
    <property type="match status" value="1"/>
</dbReference>
<reference evidence="5" key="1">
    <citation type="submission" date="2022-05" db="EMBL/GenBank/DDBJ databases">
        <authorList>
            <person name="Pankratov T."/>
        </authorList>
    </citation>
    <scope>NUCLEOTIDE SEQUENCE</scope>
    <source>
        <strain evidence="5">BP6-180914</strain>
    </source>
</reference>
<dbReference type="InterPro" id="IPR002734">
    <property type="entry name" value="RibDG_C"/>
</dbReference>
<keyword evidence="2" id="KW-0521">NADP</keyword>
<comment type="caution">
    <text evidence="5">The sequence shown here is derived from an EMBL/GenBank/DDBJ whole genome shotgun (WGS) entry which is preliminary data.</text>
</comment>
<sequence length="236" mass="25471">MTSDSEDRPRVIVHMASSVDGRIQSRRWGGIEVGSLYEEVHASLNGDAWMCGRITMQGYTRGQPTDDSDPTPVPRVSHIVNRAAPGYAIALDFGGRLHWGARNAIDGDHVVVVLSETVSDAHLNALRASGVSYIFGGRDTIDLAMALKTLRREFGIRRLLVEGGGKINGSFLAAGLVDELNLLLAPAVDGGSGVPALFDHEGQTTPGIRLKLRNCEALDNGFVRLRYDVIRDVDAP</sequence>
<proteinExistence type="predicted"/>
<dbReference type="GO" id="GO:0009231">
    <property type="term" value="P:riboflavin biosynthetic process"/>
    <property type="evidence" value="ECO:0007669"/>
    <property type="project" value="InterPro"/>
</dbReference>
<accession>A0AA41YYT1</accession>
<evidence type="ECO:0000256" key="3">
    <source>
        <dbReference type="ARBA" id="ARBA00023002"/>
    </source>
</evidence>
<dbReference type="Proteomes" id="UP001165667">
    <property type="component" value="Unassembled WGS sequence"/>
</dbReference>
<evidence type="ECO:0000259" key="4">
    <source>
        <dbReference type="Pfam" id="PF01872"/>
    </source>
</evidence>
<dbReference type="EMBL" id="JAMOIM010000010">
    <property type="protein sequence ID" value="MCW6509583.1"/>
    <property type="molecule type" value="Genomic_DNA"/>
</dbReference>
<dbReference type="AlphaFoldDB" id="A0AA41YYT1"/>
<dbReference type="RefSeq" id="WP_282585953.1">
    <property type="nucleotide sequence ID" value="NZ_JAMOIM010000010.1"/>
</dbReference>
<organism evidence="5 6">
    <name type="scientific">Lichenifustis flavocetrariae</name>
    <dbReference type="NCBI Taxonomy" id="2949735"/>
    <lineage>
        <taxon>Bacteria</taxon>
        <taxon>Pseudomonadati</taxon>
        <taxon>Pseudomonadota</taxon>
        <taxon>Alphaproteobacteria</taxon>
        <taxon>Hyphomicrobiales</taxon>
        <taxon>Lichenihabitantaceae</taxon>
        <taxon>Lichenifustis</taxon>
    </lineage>
</organism>
<evidence type="ECO:0000313" key="6">
    <source>
        <dbReference type="Proteomes" id="UP001165667"/>
    </source>
</evidence>
<gene>
    <name evidence="5" type="ORF">M8523_16300</name>
</gene>
<dbReference type="Gene3D" id="3.40.430.10">
    <property type="entry name" value="Dihydrofolate Reductase, subunit A"/>
    <property type="match status" value="1"/>
</dbReference>